<feature type="region of interest" description="Disordered" evidence="1">
    <location>
        <begin position="502"/>
        <end position="526"/>
    </location>
</feature>
<feature type="compositionally biased region" description="Polar residues" evidence="1">
    <location>
        <begin position="923"/>
        <end position="934"/>
    </location>
</feature>
<feature type="region of interest" description="Disordered" evidence="1">
    <location>
        <begin position="182"/>
        <end position="220"/>
    </location>
</feature>
<gene>
    <name evidence="2" type="ORF">HYFRA_00002662</name>
</gene>
<evidence type="ECO:0000256" key="1">
    <source>
        <dbReference type="SAM" id="MobiDB-lite"/>
    </source>
</evidence>
<feature type="compositionally biased region" description="Polar residues" evidence="1">
    <location>
        <begin position="505"/>
        <end position="521"/>
    </location>
</feature>
<feature type="compositionally biased region" description="Polar residues" evidence="1">
    <location>
        <begin position="410"/>
        <end position="427"/>
    </location>
</feature>
<feature type="compositionally biased region" description="Polar residues" evidence="1">
    <location>
        <begin position="198"/>
        <end position="220"/>
    </location>
</feature>
<comment type="caution">
    <text evidence="2">The sequence shown here is derived from an EMBL/GenBank/DDBJ whole genome shotgun (WGS) entry which is preliminary data.</text>
</comment>
<feature type="region of interest" description="Disordered" evidence="1">
    <location>
        <begin position="741"/>
        <end position="791"/>
    </location>
</feature>
<feature type="region of interest" description="Disordered" evidence="1">
    <location>
        <begin position="912"/>
        <end position="949"/>
    </location>
</feature>
<evidence type="ECO:0000313" key="3">
    <source>
        <dbReference type="Proteomes" id="UP000696280"/>
    </source>
</evidence>
<keyword evidence="3" id="KW-1185">Reference proteome</keyword>
<feature type="compositionally biased region" description="Basic and acidic residues" evidence="1">
    <location>
        <begin position="431"/>
        <end position="450"/>
    </location>
</feature>
<accession>A0A9N9L8N4</accession>
<name>A0A9N9L8N4_9HELO</name>
<feature type="region of interest" description="Disordered" evidence="1">
    <location>
        <begin position="405"/>
        <end position="456"/>
    </location>
</feature>
<sequence length="990" mass="107697">MAPASARPRPEAHHIYSVGELLAMQVAPPLSISGVEKLNQHPEISCLLKVPEHAIKRQRSIPNRMINLVDITNRRHNRQQSTMYNSEASAGAVESREVLAPSTTTNNNDTQSRQWFLQRRDSSDDSPQPHSAPASSIAQQSENFQRFYQAVVSPTHVRVTAGGKIVRNTRSPAYEWNSDKHHFEPLHQPQPAADLNAQPPSWHQNVTTDRGSFDSQNSGVSAQAIKISPPTQFDQTKPFMYNGQLVYPVPPPPNGLPVPMAMIGNPNFIAQNPVAPIGGFTHGPHFPIPVPMFPHGQPVPMHMPHVPTGSETMHPMAPFAPPLMQMPVLSELTKRHIQVLQEQLRILDSQPGGNHSSQQAVQMQRNMVLAGIKQMEAMLEAQLAQEALSKTEAHSEPKLLLTAAAHESPKSQSTSEHQKSTVDSAYSSFEKPIEKQGGEKKPSTRTDSMSKSKLSAAAAMAPPFQPRSHIVSQQVPVVRKAHSLRSAMSVESLAGEARRNIDPQLLSSPSNPWTVKSTPSSGLPLVAPPRVLKSESMREPKIQTRQPPPMQRSNTFHGKMDFHQPDLKHGNRQAIPYLVGVIPGGTPLASATHQDLVYPRELNEHELQARQLYWGKAPKSVSKGLPKFDGKDFYPPSPVKESIRMAAVNIGAETPIHDFASLFTESGVNGYRPTSPVRYQAGHTTSGPTQAPNLPYNSSLVDPVNYYEPQGSQVLTAPSISGLDTAFENFSGLFMERGVAGFQSSQPKEESSTKTLPTAEKETKENFVTSKSFDVGNESDGAENGTPTTDSFGMVTESFGILTSNGSSTSADDRAALATVEEEENNPSAETSPTITQKQVTSQKLDLDGTFEERVAKFALPENQTLFLQNMLSKSTAMTGSAVSGKVSSATATGYLPLYRGTAMASLAPTFSNASSERDTETTVKPQFSRDNTFSSVGGSGSNGSESIEDLTSAEGYMRYLAQKRPDSKKFAEQTLTPDPLTGPVMGSDW</sequence>
<protein>
    <submittedName>
        <fullName evidence="2">Uncharacterized protein</fullName>
    </submittedName>
</protein>
<feature type="compositionally biased region" description="Polar residues" evidence="1">
    <location>
        <begin position="826"/>
        <end position="838"/>
    </location>
</feature>
<dbReference type="OrthoDB" id="5401902at2759"/>
<proteinExistence type="predicted"/>
<organism evidence="2 3">
    <name type="scientific">Hymenoscyphus fraxineus</name>
    <dbReference type="NCBI Taxonomy" id="746836"/>
    <lineage>
        <taxon>Eukaryota</taxon>
        <taxon>Fungi</taxon>
        <taxon>Dikarya</taxon>
        <taxon>Ascomycota</taxon>
        <taxon>Pezizomycotina</taxon>
        <taxon>Leotiomycetes</taxon>
        <taxon>Helotiales</taxon>
        <taxon>Helotiaceae</taxon>
        <taxon>Hymenoscyphus</taxon>
    </lineage>
</organism>
<feature type="compositionally biased region" description="Polar residues" evidence="1">
    <location>
        <begin position="125"/>
        <end position="138"/>
    </location>
</feature>
<evidence type="ECO:0000313" key="2">
    <source>
        <dbReference type="EMBL" id="CAG8961119.1"/>
    </source>
</evidence>
<feature type="region of interest" description="Disordered" evidence="1">
    <location>
        <begin position="803"/>
        <end position="838"/>
    </location>
</feature>
<feature type="region of interest" description="Disordered" evidence="1">
    <location>
        <begin position="965"/>
        <end position="990"/>
    </location>
</feature>
<dbReference type="EMBL" id="CAJVRL010000103">
    <property type="protein sequence ID" value="CAG8961119.1"/>
    <property type="molecule type" value="Genomic_DNA"/>
</dbReference>
<dbReference type="Proteomes" id="UP000696280">
    <property type="component" value="Unassembled WGS sequence"/>
</dbReference>
<feature type="region of interest" description="Disordered" evidence="1">
    <location>
        <begin position="119"/>
        <end position="138"/>
    </location>
</feature>
<reference evidence="2" key="1">
    <citation type="submission" date="2021-07" db="EMBL/GenBank/DDBJ databases">
        <authorList>
            <person name="Durling M."/>
        </authorList>
    </citation>
    <scope>NUCLEOTIDE SEQUENCE</scope>
</reference>
<dbReference type="AlphaFoldDB" id="A0A9N9L8N4"/>